<proteinExistence type="predicted"/>
<dbReference type="OrthoDB" id="3555317at2759"/>
<dbReference type="GeneID" id="63751644"/>
<reference evidence="3" key="1">
    <citation type="journal article" date="2017" name="Genome Biol.">
        <title>Comparative genomics reveals high biological diversity and specific adaptations in the industrially and medically important fungal genus Aspergillus.</title>
        <authorList>
            <person name="de Vries R.P."/>
            <person name="Riley R."/>
            <person name="Wiebenga A."/>
            <person name="Aguilar-Osorio G."/>
            <person name="Amillis S."/>
            <person name="Uchima C.A."/>
            <person name="Anderluh G."/>
            <person name="Asadollahi M."/>
            <person name="Askin M."/>
            <person name="Barry K."/>
            <person name="Battaglia E."/>
            <person name="Bayram O."/>
            <person name="Benocci T."/>
            <person name="Braus-Stromeyer S.A."/>
            <person name="Caldana C."/>
            <person name="Canovas D."/>
            <person name="Cerqueira G.C."/>
            <person name="Chen F."/>
            <person name="Chen W."/>
            <person name="Choi C."/>
            <person name="Clum A."/>
            <person name="Dos Santos R.A."/>
            <person name="Damasio A.R."/>
            <person name="Diallinas G."/>
            <person name="Emri T."/>
            <person name="Fekete E."/>
            <person name="Flipphi M."/>
            <person name="Freyberg S."/>
            <person name="Gallo A."/>
            <person name="Gournas C."/>
            <person name="Habgood R."/>
            <person name="Hainaut M."/>
            <person name="Harispe M.L."/>
            <person name="Henrissat B."/>
            <person name="Hilden K.S."/>
            <person name="Hope R."/>
            <person name="Hossain A."/>
            <person name="Karabika E."/>
            <person name="Karaffa L."/>
            <person name="Karanyi Z."/>
            <person name="Krasevec N."/>
            <person name="Kuo A."/>
            <person name="Kusch H."/>
            <person name="LaButti K."/>
            <person name="Lagendijk E.L."/>
            <person name="Lapidus A."/>
            <person name="Levasseur A."/>
            <person name="Lindquist E."/>
            <person name="Lipzen A."/>
            <person name="Logrieco A.F."/>
            <person name="MacCabe A."/>
            <person name="Maekelae M.R."/>
            <person name="Malavazi I."/>
            <person name="Melin P."/>
            <person name="Meyer V."/>
            <person name="Mielnichuk N."/>
            <person name="Miskei M."/>
            <person name="Molnar A.P."/>
            <person name="Mule G."/>
            <person name="Ngan C.Y."/>
            <person name="Orejas M."/>
            <person name="Orosz E."/>
            <person name="Ouedraogo J.P."/>
            <person name="Overkamp K.M."/>
            <person name="Park H.-S."/>
            <person name="Perrone G."/>
            <person name="Piumi F."/>
            <person name="Punt P.J."/>
            <person name="Ram A.F."/>
            <person name="Ramon A."/>
            <person name="Rauscher S."/>
            <person name="Record E."/>
            <person name="Riano-Pachon D.M."/>
            <person name="Robert V."/>
            <person name="Roehrig J."/>
            <person name="Ruller R."/>
            <person name="Salamov A."/>
            <person name="Salih N.S."/>
            <person name="Samson R.A."/>
            <person name="Sandor E."/>
            <person name="Sanguinetti M."/>
            <person name="Schuetze T."/>
            <person name="Sepcic K."/>
            <person name="Shelest E."/>
            <person name="Sherlock G."/>
            <person name="Sophianopoulou V."/>
            <person name="Squina F.M."/>
            <person name="Sun H."/>
            <person name="Susca A."/>
            <person name="Todd R.B."/>
            <person name="Tsang A."/>
            <person name="Unkles S.E."/>
            <person name="van de Wiele N."/>
            <person name="van Rossen-Uffink D."/>
            <person name="Oliveira J.V."/>
            <person name="Vesth T.C."/>
            <person name="Visser J."/>
            <person name="Yu J.-H."/>
            <person name="Zhou M."/>
            <person name="Andersen M.R."/>
            <person name="Archer D.B."/>
            <person name="Baker S.E."/>
            <person name="Benoit I."/>
            <person name="Brakhage A.A."/>
            <person name="Braus G.H."/>
            <person name="Fischer R."/>
            <person name="Frisvad J.C."/>
            <person name="Goldman G.H."/>
            <person name="Houbraken J."/>
            <person name="Oakley B."/>
            <person name="Pocsi I."/>
            <person name="Scazzocchio C."/>
            <person name="Seiboth B."/>
            <person name="vanKuyk P.A."/>
            <person name="Wortman J."/>
            <person name="Dyer P.S."/>
            <person name="Grigoriev I.V."/>
        </authorList>
    </citation>
    <scope>NUCLEOTIDE SEQUENCE [LARGE SCALE GENOMIC DNA]</scope>
    <source>
        <strain evidence="3">DTO 134E9</strain>
    </source>
</reference>
<dbReference type="PANTHER" id="PTHR40618:SF1">
    <property type="entry name" value="B-ZIP TRANSCRIPTION FACTOR (EUROFUNG)"/>
    <property type="match status" value="1"/>
</dbReference>
<organism evidence="2 3">
    <name type="scientific">Aspergillus wentii DTO 134E9</name>
    <dbReference type="NCBI Taxonomy" id="1073089"/>
    <lineage>
        <taxon>Eukaryota</taxon>
        <taxon>Fungi</taxon>
        <taxon>Dikarya</taxon>
        <taxon>Ascomycota</taxon>
        <taxon>Pezizomycotina</taxon>
        <taxon>Eurotiomycetes</taxon>
        <taxon>Eurotiomycetidae</taxon>
        <taxon>Eurotiales</taxon>
        <taxon>Aspergillaceae</taxon>
        <taxon>Aspergillus</taxon>
        <taxon>Aspergillus subgen. Cremei</taxon>
    </lineage>
</organism>
<feature type="compositionally biased region" description="Polar residues" evidence="1">
    <location>
        <begin position="54"/>
        <end position="67"/>
    </location>
</feature>
<dbReference type="RefSeq" id="XP_040688193.1">
    <property type="nucleotide sequence ID" value="XM_040835796.1"/>
</dbReference>
<evidence type="ECO:0000313" key="2">
    <source>
        <dbReference type="EMBL" id="OJJ34517.1"/>
    </source>
</evidence>
<evidence type="ECO:0000313" key="3">
    <source>
        <dbReference type="Proteomes" id="UP000184383"/>
    </source>
</evidence>
<dbReference type="VEuPathDB" id="FungiDB:ASPWEDRAFT_42519"/>
<dbReference type="PANTHER" id="PTHR40618">
    <property type="entry name" value="B-ZIP TRANSCRIPTION FACTOR (EUROFUNG)-RELATED"/>
    <property type="match status" value="1"/>
</dbReference>
<feature type="region of interest" description="Disordered" evidence="1">
    <location>
        <begin position="47"/>
        <end position="78"/>
    </location>
</feature>
<gene>
    <name evidence="2" type="ORF">ASPWEDRAFT_42519</name>
</gene>
<evidence type="ECO:0000256" key="1">
    <source>
        <dbReference type="SAM" id="MobiDB-lite"/>
    </source>
</evidence>
<dbReference type="AlphaFoldDB" id="A0A1L9RI40"/>
<dbReference type="STRING" id="1073089.A0A1L9RI40"/>
<dbReference type="Proteomes" id="UP000184383">
    <property type="component" value="Unassembled WGS sequence"/>
</dbReference>
<accession>A0A1L9RI40</accession>
<keyword evidence="3" id="KW-1185">Reference proteome</keyword>
<dbReference type="EMBL" id="KV878213">
    <property type="protein sequence ID" value="OJJ34517.1"/>
    <property type="molecule type" value="Genomic_DNA"/>
</dbReference>
<name>A0A1L9RI40_ASPWE</name>
<sequence length="301" mass="33127">MSRTFLSLSGELVKSGVLASTPDLARTLQQSTKHYLSLTNQAVSVVDNGPGDTATDSSFLPSDSTLPASDASPVAEGKGNLNNSILPADYSLPPSLDCPTAITSQSGEAGFAYRLHRACVEVAYRCLTDPDSRPQTIYQRLGLPLGIVTPQRLTFLFESFLRNGFFAHSGDLEVPFFGIGGAGSHYIDYRRDYITANTIREQSSTNVATNHQSTYEMRDVWLDCYDVEGYLKENGIVPVGVSKHSVNTHPHLHSRNDNNDELQNGRHFFASTHNKAQQYGSTTKLLEERALIQSKRPITRQ</sequence>
<protein>
    <submittedName>
        <fullName evidence="2">Uncharacterized protein</fullName>
    </submittedName>
</protein>